<sequence length="37" mass="4053">MIGQTISHYKITEKLGEGGMGVVYKAQDSKLDRDVAL</sequence>
<dbReference type="InterPro" id="IPR011009">
    <property type="entry name" value="Kinase-like_dom_sf"/>
</dbReference>
<dbReference type="AlphaFoldDB" id="A0A6M1T0H2"/>
<evidence type="ECO:0000313" key="1">
    <source>
        <dbReference type="EMBL" id="NGP78188.1"/>
    </source>
</evidence>
<keyword evidence="1" id="KW-0808">Transferase</keyword>
<gene>
    <name evidence="1" type="ORF">G3570_16220</name>
</gene>
<reference evidence="1 2" key="1">
    <citation type="submission" date="2020-02" db="EMBL/GenBank/DDBJ databases">
        <title>Balneolaceae bacterium YR4-1, complete genome.</title>
        <authorList>
            <person name="Li Y."/>
            <person name="Wu S."/>
        </authorList>
    </citation>
    <scope>NUCLEOTIDE SEQUENCE [LARGE SCALE GENOMIC DNA]</scope>
    <source>
        <strain evidence="1 2">YR4-1</strain>
    </source>
</reference>
<accession>A0A6M1T0H2</accession>
<dbReference type="GO" id="GO:0004674">
    <property type="term" value="F:protein serine/threonine kinase activity"/>
    <property type="evidence" value="ECO:0007669"/>
    <property type="project" value="UniProtKB-KW"/>
</dbReference>
<keyword evidence="2" id="KW-1185">Reference proteome</keyword>
<feature type="non-terminal residue" evidence="1">
    <location>
        <position position="37"/>
    </location>
</feature>
<dbReference type="Gene3D" id="3.30.200.20">
    <property type="entry name" value="Phosphorylase Kinase, domain 1"/>
    <property type="match status" value="1"/>
</dbReference>
<proteinExistence type="predicted"/>
<keyword evidence="1" id="KW-0723">Serine/threonine-protein kinase</keyword>
<dbReference type="Proteomes" id="UP000473278">
    <property type="component" value="Unassembled WGS sequence"/>
</dbReference>
<name>A0A6M1T0H2_9BACT</name>
<dbReference type="SUPFAM" id="SSF56112">
    <property type="entry name" value="Protein kinase-like (PK-like)"/>
    <property type="match status" value="1"/>
</dbReference>
<keyword evidence="1" id="KW-0418">Kinase</keyword>
<organism evidence="1 2">
    <name type="scientific">Halalkalibaculum roseum</name>
    <dbReference type="NCBI Taxonomy" id="2709311"/>
    <lineage>
        <taxon>Bacteria</taxon>
        <taxon>Pseudomonadati</taxon>
        <taxon>Balneolota</taxon>
        <taxon>Balneolia</taxon>
        <taxon>Balneolales</taxon>
        <taxon>Balneolaceae</taxon>
        <taxon>Halalkalibaculum</taxon>
    </lineage>
</organism>
<evidence type="ECO:0000313" key="2">
    <source>
        <dbReference type="Proteomes" id="UP000473278"/>
    </source>
</evidence>
<comment type="caution">
    <text evidence="1">The sequence shown here is derived from an EMBL/GenBank/DDBJ whole genome shotgun (WGS) entry which is preliminary data.</text>
</comment>
<dbReference type="EMBL" id="JAALLT010000011">
    <property type="protein sequence ID" value="NGP78188.1"/>
    <property type="molecule type" value="Genomic_DNA"/>
</dbReference>
<protein>
    <submittedName>
        <fullName evidence="1">Serine/threonine protein kinase</fullName>
    </submittedName>
</protein>